<dbReference type="AlphaFoldDB" id="A0A1D3TZC6"/>
<dbReference type="Gene3D" id="1.10.3720.10">
    <property type="entry name" value="MetI-like"/>
    <property type="match status" value="1"/>
</dbReference>
<proteinExistence type="inferred from homology"/>
<keyword evidence="3" id="KW-1003">Cell membrane</keyword>
<keyword evidence="5 7" id="KW-1133">Transmembrane helix</keyword>
<feature type="transmembrane region" description="Helical" evidence="7">
    <location>
        <begin position="136"/>
        <end position="153"/>
    </location>
</feature>
<evidence type="ECO:0000259" key="8">
    <source>
        <dbReference type="PROSITE" id="PS50928"/>
    </source>
</evidence>
<keyword evidence="10" id="KW-1185">Reference proteome</keyword>
<dbReference type="GO" id="GO:0055085">
    <property type="term" value="P:transmembrane transport"/>
    <property type="evidence" value="ECO:0007669"/>
    <property type="project" value="InterPro"/>
</dbReference>
<evidence type="ECO:0000256" key="7">
    <source>
        <dbReference type="RuleBase" id="RU363032"/>
    </source>
</evidence>
<dbReference type="CDD" id="cd06261">
    <property type="entry name" value="TM_PBP2"/>
    <property type="match status" value="1"/>
</dbReference>
<evidence type="ECO:0000313" key="10">
    <source>
        <dbReference type="Proteomes" id="UP000199315"/>
    </source>
</evidence>
<evidence type="ECO:0000256" key="3">
    <source>
        <dbReference type="ARBA" id="ARBA00022475"/>
    </source>
</evidence>
<dbReference type="STRING" id="1619234.SAMN05421730_10704"/>
<feature type="transmembrane region" description="Helical" evidence="7">
    <location>
        <begin position="87"/>
        <end position="109"/>
    </location>
</feature>
<dbReference type="InterPro" id="IPR000515">
    <property type="entry name" value="MetI-like"/>
</dbReference>
<dbReference type="Pfam" id="PF00528">
    <property type="entry name" value="BPD_transp_1"/>
    <property type="match status" value="1"/>
</dbReference>
<keyword evidence="4 7" id="KW-0812">Transmembrane</keyword>
<feature type="domain" description="ABC transmembrane type-1" evidence="8">
    <location>
        <begin position="1"/>
        <end position="153"/>
    </location>
</feature>
<evidence type="ECO:0000256" key="1">
    <source>
        <dbReference type="ARBA" id="ARBA00004651"/>
    </source>
</evidence>
<evidence type="ECO:0000256" key="2">
    <source>
        <dbReference type="ARBA" id="ARBA00022448"/>
    </source>
</evidence>
<dbReference type="GO" id="GO:0005886">
    <property type="term" value="C:plasma membrane"/>
    <property type="evidence" value="ECO:0007669"/>
    <property type="project" value="UniProtKB-SubCell"/>
</dbReference>
<evidence type="ECO:0000256" key="5">
    <source>
        <dbReference type="ARBA" id="ARBA00022989"/>
    </source>
</evidence>
<reference evidence="9 10" key="1">
    <citation type="submission" date="2016-09" db="EMBL/GenBank/DDBJ databases">
        <authorList>
            <person name="Capua I."/>
            <person name="De Benedictis P."/>
            <person name="Joannis T."/>
            <person name="Lombin L.H."/>
            <person name="Cattoli G."/>
        </authorList>
    </citation>
    <scope>NUCLEOTIDE SEQUENCE [LARGE SCALE GENOMIC DNA]</scope>
    <source>
        <strain evidence="9 10">GluBS11</strain>
    </source>
</reference>
<gene>
    <name evidence="9" type="ORF">SAMN05421730_10704</name>
</gene>
<keyword evidence="2 7" id="KW-0813">Transport</keyword>
<protein>
    <submittedName>
        <fullName evidence="9">Multiple sugar transport system permease protein</fullName>
    </submittedName>
</protein>
<sequence>MVPVQVTIVALYKIMNLLGIINTSLAVTLPSLVGATCPGLAGAFGVFMMRQFFMSVPRELNEAAALDGAGPIRSFVSVMLPMAKSTLTSLAIIVFTFSWNDYFTTFIMINDTEKLSLPVGILSIRQPFATGDNVEFAAVVLSVIPVLLVFIIGQKWIVKSMTHVGVKG</sequence>
<dbReference type="Proteomes" id="UP000199315">
    <property type="component" value="Unassembled WGS sequence"/>
</dbReference>
<accession>A0A1D3TZC6</accession>
<comment type="subcellular location">
    <subcellularLocation>
        <location evidence="1 7">Cell membrane</location>
        <topology evidence="1 7">Multi-pass membrane protein</topology>
    </subcellularLocation>
</comment>
<comment type="similarity">
    <text evidence="7">Belongs to the binding-protein-dependent transport system permease family.</text>
</comment>
<dbReference type="PANTHER" id="PTHR43744">
    <property type="entry name" value="ABC TRANSPORTER PERMEASE PROTEIN MG189-RELATED-RELATED"/>
    <property type="match status" value="1"/>
</dbReference>
<evidence type="ECO:0000256" key="4">
    <source>
        <dbReference type="ARBA" id="ARBA00022692"/>
    </source>
</evidence>
<keyword evidence="9" id="KW-0762">Sugar transport</keyword>
<dbReference type="EMBL" id="FMKA01000070">
    <property type="protein sequence ID" value="SCP99910.1"/>
    <property type="molecule type" value="Genomic_DNA"/>
</dbReference>
<dbReference type="InterPro" id="IPR035906">
    <property type="entry name" value="MetI-like_sf"/>
</dbReference>
<evidence type="ECO:0000256" key="6">
    <source>
        <dbReference type="ARBA" id="ARBA00023136"/>
    </source>
</evidence>
<dbReference type="PANTHER" id="PTHR43744:SF12">
    <property type="entry name" value="ABC TRANSPORTER PERMEASE PROTEIN MG189-RELATED"/>
    <property type="match status" value="1"/>
</dbReference>
<evidence type="ECO:0000313" key="9">
    <source>
        <dbReference type="EMBL" id="SCP99910.1"/>
    </source>
</evidence>
<organism evidence="9 10">
    <name type="scientific">Anaerobium acetethylicum</name>
    <dbReference type="NCBI Taxonomy" id="1619234"/>
    <lineage>
        <taxon>Bacteria</taxon>
        <taxon>Bacillati</taxon>
        <taxon>Bacillota</taxon>
        <taxon>Clostridia</taxon>
        <taxon>Lachnospirales</taxon>
        <taxon>Lachnospiraceae</taxon>
        <taxon>Anaerobium</taxon>
    </lineage>
</organism>
<dbReference type="PROSITE" id="PS50928">
    <property type="entry name" value="ABC_TM1"/>
    <property type="match status" value="1"/>
</dbReference>
<keyword evidence="6 7" id="KW-0472">Membrane</keyword>
<name>A0A1D3TZC6_9FIRM</name>
<feature type="transmembrane region" description="Helical" evidence="7">
    <location>
        <begin position="20"/>
        <end position="48"/>
    </location>
</feature>
<dbReference type="SUPFAM" id="SSF161098">
    <property type="entry name" value="MetI-like"/>
    <property type="match status" value="1"/>
</dbReference>